<dbReference type="EMBL" id="KZ819676">
    <property type="protein sequence ID" value="PWN25365.1"/>
    <property type="molecule type" value="Genomic_DNA"/>
</dbReference>
<keyword evidence="7" id="KW-0547">Nucleotide-binding</keyword>
<keyword evidence="9" id="KW-0378">Hydrolase</keyword>
<feature type="compositionally biased region" description="Basic and acidic residues" evidence="18">
    <location>
        <begin position="1"/>
        <end position="15"/>
    </location>
</feature>
<dbReference type="AlphaFoldDB" id="A0A316UQE9"/>
<evidence type="ECO:0000256" key="9">
    <source>
        <dbReference type="ARBA" id="ARBA00022801"/>
    </source>
</evidence>
<dbReference type="GO" id="GO:0000781">
    <property type="term" value="C:chromosome, telomeric region"/>
    <property type="evidence" value="ECO:0007669"/>
    <property type="project" value="UniProtKB-SubCell"/>
</dbReference>
<feature type="domain" description="Ku" evidence="19">
    <location>
        <begin position="355"/>
        <end position="505"/>
    </location>
</feature>
<evidence type="ECO:0000256" key="3">
    <source>
        <dbReference type="ARBA" id="ARBA00005240"/>
    </source>
</evidence>
<dbReference type="InterPro" id="IPR036465">
    <property type="entry name" value="vWFA_dom_sf"/>
</dbReference>
<evidence type="ECO:0000313" key="21">
    <source>
        <dbReference type="Proteomes" id="UP000245884"/>
    </source>
</evidence>
<dbReference type="GeneID" id="37029257"/>
<dbReference type="InterPro" id="IPR005161">
    <property type="entry name" value="Ku_N"/>
</dbReference>
<dbReference type="RefSeq" id="XP_025359977.1">
    <property type="nucleotide sequence ID" value="XM_025507434.1"/>
</dbReference>
<dbReference type="PIRSF" id="PIRSF003033">
    <property type="entry name" value="Ku70"/>
    <property type="match status" value="1"/>
</dbReference>
<keyword evidence="15" id="KW-0234">DNA repair</keyword>
<evidence type="ECO:0000256" key="12">
    <source>
        <dbReference type="ARBA" id="ARBA00022895"/>
    </source>
</evidence>
<dbReference type="InterPro" id="IPR036361">
    <property type="entry name" value="SAP_dom_sf"/>
</dbReference>
<dbReference type="GO" id="GO:0016787">
    <property type="term" value="F:hydrolase activity"/>
    <property type="evidence" value="ECO:0007669"/>
    <property type="project" value="UniProtKB-KW"/>
</dbReference>
<keyword evidence="21" id="KW-1185">Reference proteome</keyword>
<dbReference type="Pfam" id="PF02735">
    <property type="entry name" value="Ku"/>
    <property type="match status" value="1"/>
</dbReference>
<evidence type="ECO:0000256" key="15">
    <source>
        <dbReference type="ARBA" id="ARBA00023204"/>
    </source>
</evidence>
<evidence type="ECO:0000256" key="7">
    <source>
        <dbReference type="ARBA" id="ARBA00022741"/>
    </source>
</evidence>
<evidence type="ECO:0000256" key="6">
    <source>
        <dbReference type="ARBA" id="ARBA00022454"/>
    </source>
</evidence>
<evidence type="ECO:0000256" key="10">
    <source>
        <dbReference type="ARBA" id="ARBA00022806"/>
    </source>
</evidence>
<dbReference type="PANTHER" id="PTHR12604">
    <property type="entry name" value="KU AUTOANTIGEN DNA HELICASE"/>
    <property type="match status" value="1"/>
</dbReference>
<evidence type="ECO:0000256" key="1">
    <source>
        <dbReference type="ARBA" id="ARBA00004123"/>
    </source>
</evidence>
<keyword evidence="16" id="KW-0539">Nucleus</keyword>
<reference evidence="20 21" key="1">
    <citation type="journal article" date="2018" name="Mol. Biol. Evol.">
        <title>Broad Genomic Sampling Reveals a Smut Pathogenic Ancestry of the Fungal Clade Ustilaginomycotina.</title>
        <authorList>
            <person name="Kijpornyongpan T."/>
            <person name="Mondo S.J."/>
            <person name="Barry K."/>
            <person name="Sandor L."/>
            <person name="Lee J."/>
            <person name="Lipzen A."/>
            <person name="Pangilinan J."/>
            <person name="LaButti K."/>
            <person name="Hainaut M."/>
            <person name="Henrissat B."/>
            <person name="Grigoriev I.V."/>
            <person name="Spatafora J.W."/>
            <person name="Aime M.C."/>
        </authorList>
    </citation>
    <scope>NUCLEOTIDE SEQUENCE [LARGE SCALE GENOMIC DNA]</scope>
    <source>
        <strain evidence="20 21">MCA 5214</strain>
    </source>
</reference>
<evidence type="ECO:0000313" key="20">
    <source>
        <dbReference type="EMBL" id="PWN25365.1"/>
    </source>
</evidence>
<keyword evidence="6" id="KW-0158">Chromosome</keyword>
<evidence type="ECO:0000256" key="14">
    <source>
        <dbReference type="ARBA" id="ARBA00023172"/>
    </source>
</evidence>
<keyword evidence="14" id="KW-0233">DNA recombination</keyword>
<dbReference type="FunFam" id="2.40.290.10:FF:000001">
    <property type="entry name" value="X-ray repair cross complementing 6"/>
    <property type="match status" value="1"/>
</dbReference>
<dbReference type="GO" id="GO:0006303">
    <property type="term" value="P:double-strand break repair via nonhomologous end joining"/>
    <property type="evidence" value="ECO:0007669"/>
    <property type="project" value="InterPro"/>
</dbReference>
<comment type="subcellular location">
    <subcellularLocation>
        <location evidence="2">Chromosome</location>
        <location evidence="2">Telomere</location>
    </subcellularLocation>
    <subcellularLocation>
        <location evidence="1">Nucleus</location>
    </subcellularLocation>
</comment>
<keyword evidence="12" id="KW-0779">Telomere</keyword>
<dbReference type="GO" id="GO:0003690">
    <property type="term" value="F:double-stranded DNA binding"/>
    <property type="evidence" value="ECO:0007669"/>
    <property type="project" value="TreeGrafter"/>
</dbReference>
<evidence type="ECO:0000256" key="18">
    <source>
        <dbReference type="SAM" id="MobiDB-lite"/>
    </source>
</evidence>
<dbReference type="Pfam" id="PF03731">
    <property type="entry name" value="Ku_N"/>
    <property type="match status" value="1"/>
</dbReference>
<dbReference type="GO" id="GO:0003684">
    <property type="term" value="F:damaged DNA binding"/>
    <property type="evidence" value="ECO:0007669"/>
    <property type="project" value="InterPro"/>
</dbReference>
<dbReference type="InterPro" id="IPR047087">
    <property type="entry name" value="KU70_core_dom"/>
</dbReference>
<keyword evidence="10" id="KW-0347">Helicase</keyword>
<dbReference type="STRING" id="1569628.A0A316UQE9"/>
<dbReference type="SUPFAM" id="SSF68906">
    <property type="entry name" value="SAP domain"/>
    <property type="match status" value="1"/>
</dbReference>
<dbReference type="InterPro" id="IPR027388">
    <property type="entry name" value="Ku70_bridge/pillars_dom_sf"/>
</dbReference>
<evidence type="ECO:0000256" key="17">
    <source>
        <dbReference type="ARBA" id="ARBA00031811"/>
    </source>
</evidence>
<dbReference type="Pfam" id="PF03730">
    <property type="entry name" value="Ku_C"/>
    <property type="match status" value="1"/>
</dbReference>
<organism evidence="20 21">
    <name type="scientific">Jaminaea rosea</name>
    <dbReference type="NCBI Taxonomy" id="1569628"/>
    <lineage>
        <taxon>Eukaryota</taxon>
        <taxon>Fungi</taxon>
        <taxon>Dikarya</taxon>
        <taxon>Basidiomycota</taxon>
        <taxon>Ustilaginomycotina</taxon>
        <taxon>Exobasidiomycetes</taxon>
        <taxon>Microstromatales</taxon>
        <taxon>Microstromatales incertae sedis</taxon>
        <taxon>Jaminaea</taxon>
    </lineage>
</organism>
<feature type="region of interest" description="Disordered" evidence="18">
    <location>
        <begin position="1"/>
        <end position="24"/>
    </location>
</feature>
<dbReference type="SUPFAM" id="SSF53300">
    <property type="entry name" value="vWA-like"/>
    <property type="match status" value="1"/>
</dbReference>
<evidence type="ECO:0000259" key="19">
    <source>
        <dbReference type="SMART" id="SM00559"/>
    </source>
</evidence>
<dbReference type="InterPro" id="IPR006164">
    <property type="entry name" value="DNA_bd_Ku70/Ku80"/>
</dbReference>
<dbReference type="Proteomes" id="UP000245884">
    <property type="component" value="Unassembled WGS sequence"/>
</dbReference>
<dbReference type="NCBIfam" id="TIGR00578">
    <property type="entry name" value="ku70"/>
    <property type="match status" value="1"/>
</dbReference>
<evidence type="ECO:0000256" key="13">
    <source>
        <dbReference type="ARBA" id="ARBA00023125"/>
    </source>
</evidence>
<dbReference type="GO" id="GO:0000723">
    <property type="term" value="P:telomere maintenance"/>
    <property type="evidence" value="ECO:0007669"/>
    <property type="project" value="InterPro"/>
</dbReference>
<dbReference type="GO" id="GO:0006310">
    <property type="term" value="P:DNA recombination"/>
    <property type="evidence" value="ECO:0007669"/>
    <property type="project" value="UniProtKB-KW"/>
</dbReference>
<keyword evidence="13" id="KW-0238">DNA-binding</keyword>
<keyword evidence="11" id="KW-0067">ATP-binding</keyword>
<keyword evidence="8" id="KW-0227">DNA damage</keyword>
<dbReference type="InterPro" id="IPR016194">
    <property type="entry name" value="SPOC-like_C_dom_sf"/>
</dbReference>
<dbReference type="InterPro" id="IPR006165">
    <property type="entry name" value="Ku70"/>
</dbReference>
<sequence length="675" mass="75295">MDKGRDDETSRPRHDDEEEEEELMEWEAPYYKDTVLWVIDNSEAMHDIDPQSGKSYLHRSIEVACRMMEHKLIRSPSDKIGILLFNTRQTHVPVVGKKMTHPGCYAIVDIQQVNVPTVVTLRDDLAEADRSPEGATQWFRNKYPPDTGQVRIHYVLTNAESMLNSAGKTGSRRIFWVTNNDDPYAGRSARTKLHRGALDKIKDMIRRGIETEAFLISTNPAKPFDTAKFYADLFQAYDDGAEELKGDVGLGGGNDSSTTVRVKWNAFDKFEDLEADAGARETPKRVTFRIGMELADGLTIGIAGYNLVIRSTNNTGAANRGHPVNVYREDEDDLWQEVVTTSHLQCKDTGQILDGKTQVDHAFALGFDTSPRGTVRFSPEEITKLKTSGIGPGLKVLGYKDRSELRFWENVKHSVFIFPSDAEYTGSQRTFSALLQVMLAKDKIGIALFSPRPSSIPEFVAIIPQAEECDSETGVQTEPGGMHLIPLPFADDIREMPDSCAECVEATPDQVEKAGKVVSRFSRSAAFNPDFYPNPALNYHFEALKAVAFGVDIEDPVDKSLPDYVSIRNRCGREISELHKSVNSDARLDPLSSSALPVVTSEKKRAIVIDSAEEQRLLDVHTRGNLMNKKVDYLKAACDHYRVARGGNKPELVARLGIVLDKVLVKRGIERSGEE</sequence>
<evidence type="ECO:0000256" key="8">
    <source>
        <dbReference type="ARBA" id="ARBA00022763"/>
    </source>
</evidence>
<evidence type="ECO:0000256" key="16">
    <source>
        <dbReference type="ARBA" id="ARBA00023242"/>
    </source>
</evidence>
<evidence type="ECO:0000256" key="2">
    <source>
        <dbReference type="ARBA" id="ARBA00004574"/>
    </source>
</evidence>
<dbReference type="EC" id="3.6.4.12" evidence="4"/>
<dbReference type="Gene3D" id="4.10.970.10">
    <property type="entry name" value="Ku70, bridge and pillars"/>
    <property type="match status" value="1"/>
</dbReference>
<dbReference type="OrthoDB" id="761538at2759"/>
<gene>
    <name evidence="20" type="ORF">BDZ90DRAFT_243421</name>
</gene>
<accession>A0A316UQE9</accession>
<dbReference type="GO" id="GO:0042162">
    <property type="term" value="F:telomeric DNA binding"/>
    <property type="evidence" value="ECO:0007669"/>
    <property type="project" value="InterPro"/>
</dbReference>
<dbReference type="PANTHER" id="PTHR12604:SF2">
    <property type="entry name" value="X-RAY REPAIR CROSS-COMPLEMENTING PROTEIN 6"/>
    <property type="match status" value="1"/>
</dbReference>
<proteinExistence type="inferred from homology"/>
<dbReference type="Gene3D" id="3.40.50.410">
    <property type="entry name" value="von Willebrand factor, type A domain"/>
    <property type="match status" value="1"/>
</dbReference>
<dbReference type="GO" id="GO:0043564">
    <property type="term" value="C:Ku70:Ku80 complex"/>
    <property type="evidence" value="ECO:0007669"/>
    <property type="project" value="InterPro"/>
</dbReference>
<evidence type="ECO:0000256" key="4">
    <source>
        <dbReference type="ARBA" id="ARBA00012551"/>
    </source>
</evidence>
<dbReference type="GO" id="GO:0005524">
    <property type="term" value="F:ATP binding"/>
    <property type="evidence" value="ECO:0007669"/>
    <property type="project" value="UniProtKB-KW"/>
</dbReference>
<name>A0A316UQE9_9BASI</name>
<dbReference type="Gene3D" id="1.10.1600.10">
    <property type="match status" value="1"/>
</dbReference>
<protein>
    <recommendedName>
        <fullName evidence="5">ATP-dependent DNA helicase II subunit 1</fullName>
        <ecNumber evidence="4">3.6.4.12</ecNumber>
    </recommendedName>
    <alternativeName>
        <fullName evidence="17">ATP-dependent DNA helicase II subunit Ku70</fullName>
    </alternativeName>
</protein>
<dbReference type="SMART" id="SM00559">
    <property type="entry name" value="Ku78"/>
    <property type="match status" value="1"/>
</dbReference>
<comment type="similarity">
    <text evidence="3">Belongs to the ku70 family.</text>
</comment>
<evidence type="ECO:0000256" key="5">
    <source>
        <dbReference type="ARBA" id="ARBA00021796"/>
    </source>
</evidence>
<dbReference type="GO" id="GO:0003678">
    <property type="term" value="F:DNA helicase activity"/>
    <property type="evidence" value="ECO:0007669"/>
    <property type="project" value="UniProtKB-EC"/>
</dbReference>
<dbReference type="SUPFAM" id="SSF100939">
    <property type="entry name" value="SPOC domain-like"/>
    <property type="match status" value="1"/>
</dbReference>
<dbReference type="Gene3D" id="2.40.290.10">
    <property type="match status" value="1"/>
</dbReference>
<dbReference type="InterPro" id="IPR005160">
    <property type="entry name" value="Ku_C"/>
</dbReference>
<evidence type="ECO:0000256" key="11">
    <source>
        <dbReference type="ARBA" id="ARBA00022840"/>
    </source>
</evidence>
<dbReference type="CDD" id="cd00788">
    <property type="entry name" value="KU70"/>
    <property type="match status" value="1"/>
</dbReference>